<dbReference type="InterPro" id="IPR052895">
    <property type="entry name" value="HetReg/Transcr_Mod"/>
</dbReference>
<sequence length="279" mass="31701">YPYGPLKCSDGQEMRLLELRPGKFTDPIRCDLVHVNLRDDLVYEALSYTWATDDGDEELSKVMKCSNHIMNISVTCDAALRTLRDPFIKRTLWVDQVCINQKNTKERSQQVVSMNRIYSRASAVQVVVGIGHPEGKGTPPERRVLTALFSRRWFGRLWVVQEVALARFAMIHFGEQQMRLSDNVLNRLGNVCRDLGVRIPPPLRWSPDYLRGSQPLLACLSDARPAACKEPEDKVFAVRSLMEPSIQPLVPVDYAKPFSETYIRVAIAAIETNRSLDVL</sequence>
<gene>
    <name evidence="2" type="ORF">K491DRAFT_565036</name>
</gene>
<evidence type="ECO:0000313" key="3">
    <source>
        <dbReference type="Proteomes" id="UP000799324"/>
    </source>
</evidence>
<dbReference type="Pfam" id="PF06985">
    <property type="entry name" value="HET"/>
    <property type="match status" value="1"/>
</dbReference>
<protein>
    <recommendedName>
        <fullName evidence="1">Heterokaryon incompatibility domain-containing protein</fullName>
    </recommendedName>
</protein>
<dbReference type="AlphaFoldDB" id="A0A6A6SVM3"/>
<evidence type="ECO:0000259" key="1">
    <source>
        <dbReference type="Pfam" id="PF06985"/>
    </source>
</evidence>
<dbReference type="InterPro" id="IPR010730">
    <property type="entry name" value="HET"/>
</dbReference>
<keyword evidence="3" id="KW-1185">Reference proteome</keyword>
<organism evidence="2 3">
    <name type="scientific">Lophiostoma macrostomum CBS 122681</name>
    <dbReference type="NCBI Taxonomy" id="1314788"/>
    <lineage>
        <taxon>Eukaryota</taxon>
        <taxon>Fungi</taxon>
        <taxon>Dikarya</taxon>
        <taxon>Ascomycota</taxon>
        <taxon>Pezizomycotina</taxon>
        <taxon>Dothideomycetes</taxon>
        <taxon>Pleosporomycetidae</taxon>
        <taxon>Pleosporales</taxon>
        <taxon>Lophiostomataceae</taxon>
        <taxon>Lophiostoma</taxon>
    </lineage>
</organism>
<reference evidence="2" key="1">
    <citation type="journal article" date="2020" name="Stud. Mycol.">
        <title>101 Dothideomycetes genomes: a test case for predicting lifestyles and emergence of pathogens.</title>
        <authorList>
            <person name="Haridas S."/>
            <person name="Albert R."/>
            <person name="Binder M."/>
            <person name="Bloem J."/>
            <person name="Labutti K."/>
            <person name="Salamov A."/>
            <person name="Andreopoulos B."/>
            <person name="Baker S."/>
            <person name="Barry K."/>
            <person name="Bills G."/>
            <person name="Bluhm B."/>
            <person name="Cannon C."/>
            <person name="Castanera R."/>
            <person name="Culley D."/>
            <person name="Daum C."/>
            <person name="Ezra D."/>
            <person name="Gonzalez J."/>
            <person name="Henrissat B."/>
            <person name="Kuo A."/>
            <person name="Liang C."/>
            <person name="Lipzen A."/>
            <person name="Lutzoni F."/>
            <person name="Magnuson J."/>
            <person name="Mondo S."/>
            <person name="Nolan M."/>
            <person name="Ohm R."/>
            <person name="Pangilinan J."/>
            <person name="Park H.-J."/>
            <person name="Ramirez L."/>
            <person name="Alfaro M."/>
            <person name="Sun H."/>
            <person name="Tritt A."/>
            <person name="Yoshinaga Y."/>
            <person name="Zwiers L.-H."/>
            <person name="Turgeon B."/>
            <person name="Goodwin S."/>
            <person name="Spatafora J."/>
            <person name="Crous P."/>
            <person name="Grigoriev I."/>
        </authorList>
    </citation>
    <scope>NUCLEOTIDE SEQUENCE</scope>
    <source>
        <strain evidence="2">CBS 122681</strain>
    </source>
</reference>
<dbReference type="PANTHER" id="PTHR24148">
    <property type="entry name" value="ANKYRIN REPEAT DOMAIN-CONTAINING PROTEIN 39 HOMOLOG-RELATED"/>
    <property type="match status" value="1"/>
</dbReference>
<dbReference type="EMBL" id="MU004421">
    <property type="protein sequence ID" value="KAF2651620.1"/>
    <property type="molecule type" value="Genomic_DNA"/>
</dbReference>
<feature type="non-terminal residue" evidence="2">
    <location>
        <position position="279"/>
    </location>
</feature>
<feature type="non-terminal residue" evidence="2">
    <location>
        <position position="1"/>
    </location>
</feature>
<name>A0A6A6SVM3_9PLEO</name>
<dbReference type="PANTHER" id="PTHR24148:SF73">
    <property type="entry name" value="HET DOMAIN PROTEIN (AFU_ORTHOLOGUE AFUA_8G01020)"/>
    <property type="match status" value="1"/>
</dbReference>
<proteinExistence type="predicted"/>
<feature type="domain" description="Heterokaryon incompatibility" evidence="1">
    <location>
        <begin position="43"/>
        <end position="133"/>
    </location>
</feature>
<dbReference type="Proteomes" id="UP000799324">
    <property type="component" value="Unassembled WGS sequence"/>
</dbReference>
<evidence type="ECO:0000313" key="2">
    <source>
        <dbReference type="EMBL" id="KAF2651620.1"/>
    </source>
</evidence>
<accession>A0A6A6SVM3</accession>
<dbReference type="OrthoDB" id="2157530at2759"/>